<evidence type="ECO:0000259" key="2">
    <source>
        <dbReference type="PROSITE" id="PS50879"/>
    </source>
</evidence>
<comment type="caution">
    <text evidence="3">The sequence shown here is derived from an EMBL/GenBank/DDBJ whole genome shotgun (WGS) entry which is preliminary data.</text>
</comment>
<dbReference type="GO" id="GO:0003676">
    <property type="term" value="F:nucleic acid binding"/>
    <property type="evidence" value="ECO:0007669"/>
    <property type="project" value="InterPro"/>
</dbReference>
<feature type="domain" description="RNase H type-1" evidence="2">
    <location>
        <begin position="241"/>
        <end position="374"/>
    </location>
</feature>
<name>A0AAD2FZB1_9STRA</name>
<dbReference type="PROSITE" id="PS50800">
    <property type="entry name" value="SAP"/>
    <property type="match status" value="1"/>
</dbReference>
<evidence type="ECO:0008006" key="5">
    <source>
        <dbReference type="Google" id="ProtNLM"/>
    </source>
</evidence>
<dbReference type="Proteomes" id="UP001295423">
    <property type="component" value="Unassembled WGS sequence"/>
</dbReference>
<proteinExistence type="predicted"/>
<evidence type="ECO:0000259" key="1">
    <source>
        <dbReference type="PROSITE" id="PS50800"/>
    </source>
</evidence>
<dbReference type="Pfam" id="PF13456">
    <property type="entry name" value="RVT_3"/>
    <property type="match status" value="2"/>
</dbReference>
<feature type="domain" description="SAP" evidence="1">
    <location>
        <begin position="1"/>
        <end position="32"/>
    </location>
</feature>
<dbReference type="GO" id="GO:0005737">
    <property type="term" value="C:cytoplasm"/>
    <property type="evidence" value="ECO:0007669"/>
    <property type="project" value="UniProtKB-ARBA"/>
</dbReference>
<dbReference type="PANTHER" id="PTHR48475:SF1">
    <property type="entry name" value="RNASE H TYPE-1 DOMAIN-CONTAINING PROTEIN"/>
    <property type="match status" value="1"/>
</dbReference>
<organism evidence="3 4">
    <name type="scientific">Cylindrotheca closterium</name>
    <dbReference type="NCBI Taxonomy" id="2856"/>
    <lineage>
        <taxon>Eukaryota</taxon>
        <taxon>Sar</taxon>
        <taxon>Stramenopiles</taxon>
        <taxon>Ochrophyta</taxon>
        <taxon>Bacillariophyta</taxon>
        <taxon>Bacillariophyceae</taxon>
        <taxon>Bacillariophycidae</taxon>
        <taxon>Bacillariales</taxon>
        <taxon>Bacillariaceae</taxon>
        <taxon>Cylindrotheca</taxon>
    </lineage>
</organism>
<gene>
    <name evidence="3" type="ORF">CYCCA115_LOCUS17093</name>
</gene>
<accession>A0AAD2FZB1</accession>
<dbReference type="InterPro" id="IPR002156">
    <property type="entry name" value="RNaseH_domain"/>
</dbReference>
<evidence type="ECO:0000313" key="4">
    <source>
        <dbReference type="Proteomes" id="UP001295423"/>
    </source>
</evidence>
<dbReference type="Gene3D" id="3.30.420.10">
    <property type="entry name" value="Ribonuclease H-like superfamily/Ribonuclease H"/>
    <property type="match status" value="2"/>
</dbReference>
<evidence type="ECO:0000313" key="3">
    <source>
        <dbReference type="EMBL" id="CAJ1958242.1"/>
    </source>
</evidence>
<sequence>MRKSDLQMECSFRGLPTKGDRSILISRLMKTLDDDNDVKPKGHAHLQNLDPSDTSVLRVKGHTTPNSEGVGVGLVLYHSETNEELWSGRIYCPGDRAGFEAEYSAIIMGLDFCKSCGIQNLVLQSTNNAIVFQINGIYKVSKQSLKPLLEMEKEHEEEFDSFSVAAIPNSENTVASELATKALSTRRSADTPKFWKFNDPILTLSSDVVDADVMDVDTIAGEEIDLDNDYTGIPQPAEIDPSRVYLLRFDGGSRGNPGVAGAGMVIYDDQGNEIWNGWKFHSESATNNVAEYSGLLWGLKCACSSLGITQLIAEGDSQLIVKQLNGEYRVKDAMLKKYHKACVDVAGNFEYFEIRHIPRAENSRADWLANHAMDLQQSHGCGDEEEDLGF</sequence>
<dbReference type="InterPro" id="IPR012337">
    <property type="entry name" value="RNaseH-like_sf"/>
</dbReference>
<keyword evidence="4" id="KW-1185">Reference proteome</keyword>
<dbReference type="CDD" id="cd09279">
    <property type="entry name" value="RNase_HI_like"/>
    <property type="match status" value="1"/>
</dbReference>
<dbReference type="SUPFAM" id="SSF53098">
    <property type="entry name" value="Ribonuclease H-like"/>
    <property type="match status" value="2"/>
</dbReference>
<dbReference type="PROSITE" id="PS50879">
    <property type="entry name" value="RNASE_H_1"/>
    <property type="match status" value="1"/>
</dbReference>
<dbReference type="AlphaFoldDB" id="A0AAD2FZB1"/>
<reference evidence="3" key="1">
    <citation type="submission" date="2023-08" db="EMBL/GenBank/DDBJ databases">
        <authorList>
            <person name="Audoor S."/>
            <person name="Bilcke G."/>
        </authorList>
    </citation>
    <scope>NUCLEOTIDE SEQUENCE</scope>
</reference>
<dbReference type="PANTHER" id="PTHR48475">
    <property type="entry name" value="RIBONUCLEASE H"/>
    <property type="match status" value="1"/>
</dbReference>
<dbReference type="InterPro" id="IPR003034">
    <property type="entry name" value="SAP_dom"/>
</dbReference>
<dbReference type="Pfam" id="PF02037">
    <property type="entry name" value="SAP"/>
    <property type="match status" value="1"/>
</dbReference>
<dbReference type="EMBL" id="CAKOGP040001969">
    <property type="protein sequence ID" value="CAJ1958242.1"/>
    <property type="molecule type" value="Genomic_DNA"/>
</dbReference>
<dbReference type="InterPro" id="IPR036397">
    <property type="entry name" value="RNaseH_sf"/>
</dbReference>
<protein>
    <recommendedName>
        <fullName evidence="5">RNase H type-1 domain-containing protein</fullName>
    </recommendedName>
</protein>
<dbReference type="GO" id="GO:0004523">
    <property type="term" value="F:RNA-DNA hybrid ribonuclease activity"/>
    <property type="evidence" value="ECO:0007669"/>
    <property type="project" value="InterPro"/>
</dbReference>